<organism evidence="1 2">
    <name type="scientific">Iris pallida</name>
    <name type="common">Sweet iris</name>
    <dbReference type="NCBI Taxonomy" id="29817"/>
    <lineage>
        <taxon>Eukaryota</taxon>
        <taxon>Viridiplantae</taxon>
        <taxon>Streptophyta</taxon>
        <taxon>Embryophyta</taxon>
        <taxon>Tracheophyta</taxon>
        <taxon>Spermatophyta</taxon>
        <taxon>Magnoliopsida</taxon>
        <taxon>Liliopsida</taxon>
        <taxon>Asparagales</taxon>
        <taxon>Iridaceae</taxon>
        <taxon>Iridoideae</taxon>
        <taxon>Irideae</taxon>
        <taxon>Iris</taxon>
    </lineage>
</organism>
<dbReference type="Proteomes" id="UP001140949">
    <property type="component" value="Unassembled WGS sequence"/>
</dbReference>
<proteinExistence type="predicted"/>
<sequence length="35" mass="4020">MLNVSVYICIYASISRPKGRLIFGRITYIPVMVNM</sequence>
<accession>A0AAX6FYR5</accession>
<name>A0AAX6FYR5_IRIPA</name>
<reference evidence="1" key="1">
    <citation type="journal article" date="2023" name="GigaByte">
        <title>Genome assembly of the bearded iris, Iris pallida Lam.</title>
        <authorList>
            <person name="Bruccoleri R.E."/>
            <person name="Oakeley E.J."/>
            <person name="Faust A.M.E."/>
            <person name="Altorfer M."/>
            <person name="Dessus-Babus S."/>
            <person name="Burckhardt D."/>
            <person name="Oertli M."/>
            <person name="Naumann U."/>
            <person name="Petersen F."/>
            <person name="Wong J."/>
        </authorList>
    </citation>
    <scope>NUCLEOTIDE SEQUENCE</scope>
    <source>
        <strain evidence="1">GSM-AAB239-AS_SAM_17_03QT</strain>
    </source>
</reference>
<dbReference type="AlphaFoldDB" id="A0AAX6FYR5"/>
<dbReference type="EMBL" id="JANAVB010025000">
    <property type="protein sequence ID" value="KAJ6821235.1"/>
    <property type="molecule type" value="Genomic_DNA"/>
</dbReference>
<gene>
    <name evidence="1" type="ORF">M6B38_393455</name>
</gene>
<comment type="caution">
    <text evidence="1">The sequence shown here is derived from an EMBL/GenBank/DDBJ whole genome shotgun (WGS) entry which is preliminary data.</text>
</comment>
<evidence type="ECO:0000313" key="2">
    <source>
        <dbReference type="Proteomes" id="UP001140949"/>
    </source>
</evidence>
<keyword evidence="2" id="KW-1185">Reference proteome</keyword>
<evidence type="ECO:0000313" key="1">
    <source>
        <dbReference type="EMBL" id="KAJ6821235.1"/>
    </source>
</evidence>
<protein>
    <submittedName>
        <fullName evidence="1">Uncharacterized protein</fullName>
    </submittedName>
</protein>
<reference evidence="1" key="2">
    <citation type="submission" date="2023-04" db="EMBL/GenBank/DDBJ databases">
        <authorList>
            <person name="Bruccoleri R.E."/>
            <person name="Oakeley E.J."/>
            <person name="Faust A.-M."/>
            <person name="Dessus-Babus S."/>
            <person name="Altorfer M."/>
            <person name="Burckhardt D."/>
            <person name="Oertli M."/>
            <person name="Naumann U."/>
            <person name="Petersen F."/>
            <person name="Wong J."/>
        </authorList>
    </citation>
    <scope>NUCLEOTIDE SEQUENCE</scope>
    <source>
        <strain evidence="1">GSM-AAB239-AS_SAM_17_03QT</strain>
        <tissue evidence="1">Leaf</tissue>
    </source>
</reference>